<dbReference type="PATRIC" id="fig|451644.5.peg.7000"/>
<protein>
    <recommendedName>
        <fullName evidence="4">Lipoprotein</fullName>
    </recommendedName>
</protein>
<dbReference type="AlphaFoldDB" id="A0A0J8WL36"/>
<name>A0A0J8WL36_9MYCO</name>
<evidence type="ECO:0008006" key="4">
    <source>
        <dbReference type="Google" id="ProtNLM"/>
    </source>
</evidence>
<gene>
    <name evidence="2" type="ORF">ACT17_34035</name>
</gene>
<dbReference type="EMBL" id="LFOD01000081">
    <property type="protein sequence ID" value="KMV13674.1"/>
    <property type="molecule type" value="Genomic_DNA"/>
</dbReference>
<evidence type="ECO:0000313" key="2">
    <source>
        <dbReference type="EMBL" id="KMV13674.1"/>
    </source>
</evidence>
<dbReference type="Proteomes" id="UP000037594">
    <property type="component" value="Unassembled WGS sequence"/>
</dbReference>
<proteinExistence type="predicted"/>
<dbReference type="PROSITE" id="PS51257">
    <property type="entry name" value="PROKAR_LIPOPROTEIN"/>
    <property type="match status" value="1"/>
</dbReference>
<organism evidence="2 3">
    <name type="scientific">Mycolicibacterium conceptionense</name>
    <dbReference type="NCBI Taxonomy" id="451644"/>
    <lineage>
        <taxon>Bacteria</taxon>
        <taxon>Bacillati</taxon>
        <taxon>Actinomycetota</taxon>
        <taxon>Actinomycetes</taxon>
        <taxon>Mycobacteriales</taxon>
        <taxon>Mycobacteriaceae</taxon>
        <taxon>Mycolicibacterium</taxon>
    </lineage>
</organism>
<evidence type="ECO:0000313" key="3">
    <source>
        <dbReference type="Proteomes" id="UP000037594"/>
    </source>
</evidence>
<sequence length="92" mass="9680">MHAARTRSWTRLAVVGVAMAVLSGCTPQIVDGEAVKDATYQPSRQGEAAANRTLPEPPKVVYPKTDRPTENPGVGLGVSTHPPTDFSLIPGS</sequence>
<reference evidence="2 3" key="1">
    <citation type="submission" date="2015-06" db="EMBL/GenBank/DDBJ databases">
        <title>Genome sequence of Mycobacterium conceptionense strain MLE.</title>
        <authorList>
            <person name="Greninger A.L."/>
            <person name="Cunningham G."/>
            <person name="Chiu C.Y."/>
            <person name="Miller S."/>
        </authorList>
    </citation>
    <scope>NUCLEOTIDE SEQUENCE [LARGE SCALE GENOMIC DNA]</scope>
    <source>
        <strain evidence="2 3">MLE</strain>
    </source>
</reference>
<feature type="region of interest" description="Disordered" evidence="1">
    <location>
        <begin position="40"/>
        <end position="92"/>
    </location>
</feature>
<evidence type="ECO:0000256" key="1">
    <source>
        <dbReference type="SAM" id="MobiDB-lite"/>
    </source>
</evidence>
<comment type="caution">
    <text evidence="2">The sequence shown here is derived from an EMBL/GenBank/DDBJ whole genome shotgun (WGS) entry which is preliminary data.</text>
</comment>
<accession>A0A0J8WL36</accession>